<evidence type="ECO:0000313" key="2">
    <source>
        <dbReference type="Proteomes" id="UP000241769"/>
    </source>
</evidence>
<comment type="caution">
    <text evidence="1">The sequence shown here is derived from an EMBL/GenBank/DDBJ whole genome shotgun (WGS) entry which is preliminary data.</text>
</comment>
<proteinExistence type="predicted"/>
<organism evidence="1 2">
    <name type="scientific">Planoprotostelium fungivorum</name>
    <dbReference type="NCBI Taxonomy" id="1890364"/>
    <lineage>
        <taxon>Eukaryota</taxon>
        <taxon>Amoebozoa</taxon>
        <taxon>Evosea</taxon>
        <taxon>Variosea</taxon>
        <taxon>Cavosteliida</taxon>
        <taxon>Cavosteliaceae</taxon>
        <taxon>Planoprotostelium</taxon>
    </lineage>
</organism>
<gene>
    <name evidence="1" type="ORF">PROFUN_15490</name>
</gene>
<dbReference type="Proteomes" id="UP000241769">
    <property type="component" value="Unassembled WGS sequence"/>
</dbReference>
<protein>
    <submittedName>
        <fullName evidence="1">Uncharacterized protein</fullName>
    </submittedName>
</protein>
<dbReference type="EMBL" id="MDYQ01000357">
    <property type="protein sequence ID" value="PRP75889.1"/>
    <property type="molecule type" value="Genomic_DNA"/>
</dbReference>
<dbReference type="AlphaFoldDB" id="A0A2P6MW13"/>
<keyword evidence="2" id="KW-1185">Reference proteome</keyword>
<evidence type="ECO:0000313" key="1">
    <source>
        <dbReference type="EMBL" id="PRP75889.1"/>
    </source>
</evidence>
<accession>A0A2P6MW13</accession>
<sequence>MSNVVNKLAETAKKTIQNFNPPKNTGKEVFDPFFTSVAQRTMSVPGVYRNPSPGSAVEETTNVPKTEQLANRYNFQIQERNLAHLREQRNPNPESGSAHWFPNLECNMNKHDHYAWLKVRPHHLNMKGKWFT</sequence>
<name>A0A2P6MW13_9EUKA</name>
<reference evidence="1 2" key="1">
    <citation type="journal article" date="2018" name="Genome Biol. Evol.">
        <title>Multiple Roots of Fruiting Body Formation in Amoebozoa.</title>
        <authorList>
            <person name="Hillmann F."/>
            <person name="Forbes G."/>
            <person name="Novohradska S."/>
            <person name="Ferling I."/>
            <person name="Riege K."/>
            <person name="Groth M."/>
            <person name="Westermann M."/>
            <person name="Marz M."/>
            <person name="Spaller T."/>
            <person name="Winckler T."/>
            <person name="Schaap P."/>
            <person name="Glockner G."/>
        </authorList>
    </citation>
    <scope>NUCLEOTIDE SEQUENCE [LARGE SCALE GENOMIC DNA]</scope>
    <source>
        <strain evidence="1 2">Jena</strain>
    </source>
</reference>
<dbReference type="InParanoid" id="A0A2P6MW13"/>